<dbReference type="GO" id="GO:0005886">
    <property type="term" value="C:plasma membrane"/>
    <property type="evidence" value="ECO:0007669"/>
    <property type="project" value="UniProtKB-SubCell"/>
</dbReference>
<evidence type="ECO:0000256" key="3">
    <source>
        <dbReference type="ARBA" id="ARBA00012528"/>
    </source>
</evidence>
<comment type="catalytic activity">
    <reaction evidence="4">
        <text>2 GTP = 3',3'-c-di-GMP + 2 diphosphate</text>
        <dbReference type="Rhea" id="RHEA:24898"/>
        <dbReference type="ChEBI" id="CHEBI:33019"/>
        <dbReference type="ChEBI" id="CHEBI:37565"/>
        <dbReference type="ChEBI" id="CHEBI:58805"/>
        <dbReference type="EC" id="2.7.7.65"/>
    </reaction>
</comment>
<evidence type="ECO:0000313" key="7">
    <source>
        <dbReference type="EMBL" id="SIQ18122.1"/>
    </source>
</evidence>
<dbReference type="RefSeq" id="WP_076425575.1">
    <property type="nucleotide sequence ID" value="NZ_FTMP01000002.1"/>
</dbReference>
<dbReference type="InterPro" id="IPR050469">
    <property type="entry name" value="Diguanylate_Cyclase"/>
</dbReference>
<evidence type="ECO:0000256" key="1">
    <source>
        <dbReference type="ARBA" id="ARBA00001946"/>
    </source>
</evidence>
<dbReference type="InterPro" id="IPR043128">
    <property type="entry name" value="Rev_trsase/Diguanyl_cyclase"/>
</dbReference>
<feature type="transmembrane region" description="Helical" evidence="5">
    <location>
        <begin position="51"/>
        <end position="72"/>
    </location>
</feature>
<evidence type="ECO:0000256" key="2">
    <source>
        <dbReference type="ARBA" id="ARBA00004533"/>
    </source>
</evidence>
<accession>A0A1N6QNP0</accession>
<dbReference type="Pfam" id="PF00990">
    <property type="entry name" value="GGDEF"/>
    <property type="match status" value="1"/>
</dbReference>
<reference evidence="7 8" key="1">
    <citation type="submission" date="2017-01" db="EMBL/GenBank/DDBJ databases">
        <authorList>
            <person name="Mah S.A."/>
            <person name="Swanson W.J."/>
            <person name="Moy G.W."/>
            <person name="Vacquier V.D."/>
        </authorList>
    </citation>
    <scope>NUCLEOTIDE SEQUENCE [LARGE SCALE GENOMIC DNA]</scope>
    <source>
        <strain evidence="7 8">RU36E</strain>
    </source>
</reference>
<keyword evidence="5" id="KW-1133">Transmembrane helix</keyword>
<dbReference type="NCBIfam" id="TIGR00254">
    <property type="entry name" value="GGDEF"/>
    <property type="match status" value="1"/>
</dbReference>
<dbReference type="SUPFAM" id="SSF55073">
    <property type="entry name" value="Nucleotide cyclase"/>
    <property type="match status" value="1"/>
</dbReference>
<comment type="cofactor">
    <cofactor evidence="1">
        <name>Mg(2+)</name>
        <dbReference type="ChEBI" id="CHEBI:18420"/>
    </cofactor>
</comment>
<dbReference type="Gene3D" id="3.30.70.270">
    <property type="match status" value="1"/>
</dbReference>
<dbReference type="PANTHER" id="PTHR45138:SF9">
    <property type="entry name" value="DIGUANYLATE CYCLASE DGCM-RELATED"/>
    <property type="match status" value="1"/>
</dbReference>
<feature type="transmembrane region" description="Helical" evidence="5">
    <location>
        <begin position="167"/>
        <end position="186"/>
    </location>
</feature>
<feature type="transmembrane region" description="Helical" evidence="5">
    <location>
        <begin position="141"/>
        <end position="160"/>
    </location>
</feature>
<dbReference type="GO" id="GO:0052621">
    <property type="term" value="F:diguanylate cyclase activity"/>
    <property type="evidence" value="ECO:0007669"/>
    <property type="project" value="UniProtKB-EC"/>
</dbReference>
<dbReference type="Proteomes" id="UP000185841">
    <property type="component" value="Unassembled WGS sequence"/>
</dbReference>
<dbReference type="InterPro" id="IPR000160">
    <property type="entry name" value="GGDEF_dom"/>
</dbReference>
<dbReference type="PROSITE" id="PS50887">
    <property type="entry name" value="GGDEF"/>
    <property type="match status" value="1"/>
</dbReference>
<dbReference type="FunFam" id="3.30.70.270:FF:000001">
    <property type="entry name" value="Diguanylate cyclase domain protein"/>
    <property type="match status" value="1"/>
</dbReference>
<gene>
    <name evidence="7" type="ORF">SAMN05878282_102570</name>
</gene>
<name>A0A1N6QNP0_AQUAC</name>
<dbReference type="EC" id="2.7.7.65" evidence="3"/>
<dbReference type="EMBL" id="FTMP01000002">
    <property type="protein sequence ID" value="SIQ18122.1"/>
    <property type="molecule type" value="Genomic_DNA"/>
</dbReference>
<feature type="domain" description="GGDEF" evidence="6">
    <location>
        <begin position="262"/>
        <end position="397"/>
    </location>
</feature>
<protein>
    <recommendedName>
        <fullName evidence="3">diguanylate cyclase</fullName>
        <ecNumber evidence="3">2.7.7.65</ecNumber>
    </recommendedName>
</protein>
<dbReference type="AlphaFoldDB" id="A0A1N6QNP0"/>
<dbReference type="PANTHER" id="PTHR45138">
    <property type="entry name" value="REGULATORY COMPONENTS OF SENSORY TRANSDUCTION SYSTEM"/>
    <property type="match status" value="1"/>
</dbReference>
<comment type="subcellular location">
    <subcellularLocation>
        <location evidence="2">Cell inner membrane</location>
    </subcellularLocation>
</comment>
<keyword evidence="5" id="KW-0812">Transmembrane</keyword>
<evidence type="ECO:0000259" key="6">
    <source>
        <dbReference type="PROSITE" id="PS50887"/>
    </source>
</evidence>
<organism evidence="7 8">
    <name type="scientific">Aquipseudomonas alcaligenes</name>
    <name type="common">Pseudomonas alcaligenes</name>
    <dbReference type="NCBI Taxonomy" id="43263"/>
    <lineage>
        <taxon>Bacteria</taxon>
        <taxon>Pseudomonadati</taxon>
        <taxon>Pseudomonadota</taxon>
        <taxon>Gammaproteobacteria</taxon>
        <taxon>Pseudomonadales</taxon>
        <taxon>Pseudomonadaceae</taxon>
        <taxon>Aquipseudomonas</taxon>
    </lineage>
</organism>
<dbReference type="SMART" id="SM00267">
    <property type="entry name" value="GGDEF"/>
    <property type="match status" value="1"/>
</dbReference>
<sequence length="399" mass="43720">MPTKTVAPPDDEICAETAPLTLGFALRRFPPALEAEYRSFTYRSYQQTRRYATVLLVFSILAFMGFDLLLGHRMGSNPVTLPALLLRLTALAIVLFAASRVLTSPDVETGERWIPLALSSLSLTTLLTSVLYLQILDQSQLPYGLEGMMLVQIAIFFPVGYSYRNSLYLGGATLLLSGGTLALASADELSVQLHASLAYLTMASVAAGAAGYCQEHSMRVLFLTKRALRNMADTDGLTQLYNRRSFDLLLQRALQEAQREQFSIALIMLDLDHFKAYNDLYGHPAGDLALQRIAGVLASHLRRELDFAARLGGEEFAVVLRNPDSAYLAQVCESIRHTIQHGLAIEHLKNPAHVMTASLGASLSLGHDTPASLYQRADQTLYQAKSGGRNRVLIAAQSS</sequence>
<dbReference type="InterPro" id="IPR029787">
    <property type="entry name" value="Nucleotide_cyclase"/>
</dbReference>
<feature type="transmembrane region" description="Helical" evidence="5">
    <location>
        <begin position="192"/>
        <end position="213"/>
    </location>
</feature>
<proteinExistence type="predicted"/>
<evidence type="ECO:0000256" key="4">
    <source>
        <dbReference type="ARBA" id="ARBA00034247"/>
    </source>
</evidence>
<feature type="transmembrane region" description="Helical" evidence="5">
    <location>
        <begin position="84"/>
        <end position="102"/>
    </location>
</feature>
<dbReference type="CDD" id="cd01949">
    <property type="entry name" value="GGDEF"/>
    <property type="match status" value="1"/>
</dbReference>
<dbReference type="GO" id="GO:0043709">
    <property type="term" value="P:cell adhesion involved in single-species biofilm formation"/>
    <property type="evidence" value="ECO:0007669"/>
    <property type="project" value="TreeGrafter"/>
</dbReference>
<feature type="transmembrane region" description="Helical" evidence="5">
    <location>
        <begin position="114"/>
        <end position="135"/>
    </location>
</feature>
<dbReference type="GO" id="GO:1902201">
    <property type="term" value="P:negative regulation of bacterial-type flagellum-dependent cell motility"/>
    <property type="evidence" value="ECO:0007669"/>
    <property type="project" value="TreeGrafter"/>
</dbReference>
<keyword evidence="5" id="KW-0472">Membrane</keyword>
<evidence type="ECO:0000313" key="8">
    <source>
        <dbReference type="Proteomes" id="UP000185841"/>
    </source>
</evidence>
<evidence type="ECO:0000256" key="5">
    <source>
        <dbReference type="SAM" id="Phobius"/>
    </source>
</evidence>